<dbReference type="InterPro" id="IPR032816">
    <property type="entry name" value="VTT_dom"/>
</dbReference>
<dbReference type="AlphaFoldDB" id="A0A251SQN6"/>
<feature type="domain" description="VTT" evidence="6">
    <location>
        <begin position="168"/>
        <end position="287"/>
    </location>
</feature>
<keyword evidence="3 5" id="KW-1133">Transmembrane helix</keyword>
<proteinExistence type="predicted"/>
<gene>
    <name evidence="7" type="ORF">HannXRQ_Chr13g0395431</name>
</gene>
<feature type="transmembrane region" description="Helical" evidence="5">
    <location>
        <begin position="188"/>
        <end position="209"/>
    </location>
</feature>
<dbReference type="GO" id="GO:0016020">
    <property type="term" value="C:membrane"/>
    <property type="evidence" value="ECO:0007669"/>
    <property type="project" value="UniProtKB-SubCell"/>
</dbReference>
<evidence type="ECO:0000256" key="2">
    <source>
        <dbReference type="ARBA" id="ARBA00022692"/>
    </source>
</evidence>
<keyword evidence="2 5" id="KW-0812">Transmembrane</keyword>
<feature type="transmembrane region" description="Helical" evidence="5">
    <location>
        <begin position="265"/>
        <end position="284"/>
    </location>
</feature>
<comment type="subcellular location">
    <subcellularLocation>
        <location evidence="1">Membrane</location>
        <topology evidence="1">Multi-pass membrane protein</topology>
    </subcellularLocation>
</comment>
<dbReference type="InterPro" id="IPR045014">
    <property type="entry name" value="TM41A/B"/>
</dbReference>
<dbReference type="Proteomes" id="UP000215914">
    <property type="component" value="Chromosome 13"/>
</dbReference>
<evidence type="ECO:0000256" key="1">
    <source>
        <dbReference type="ARBA" id="ARBA00004141"/>
    </source>
</evidence>
<dbReference type="GO" id="GO:0000045">
    <property type="term" value="P:autophagosome assembly"/>
    <property type="evidence" value="ECO:0000318"/>
    <property type="project" value="GO_Central"/>
</dbReference>
<keyword evidence="4 5" id="KW-0472">Membrane</keyword>
<dbReference type="Pfam" id="PF09335">
    <property type="entry name" value="VTT_dom"/>
    <property type="match status" value="1"/>
</dbReference>
<dbReference type="InParanoid" id="A0A251SQN6"/>
<dbReference type="EMBL" id="CM007902">
    <property type="protein sequence ID" value="OTG00832.1"/>
    <property type="molecule type" value="Genomic_DNA"/>
</dbReference>
<evidence type="ECO:0000256" key="5">
    <source>
        <dbReference type="SAM" id="Phobius"/>
    </source>
</evidence>
<feature type="transmembrane region" description="Helical" evidence="5">
    <location>
        <begin position="153"/>
        <end position="176"/>
    </location>
</feature>
<evidence type="ECO:0000259" key="6">
    <source>
        <dbReference type="Pfam" id="PF09335"/>
    </source>
</evidence>
<dbReference type="OMA" id="WWMTGTG"/>
<name>A0A251SQN6_HELAN</name>
<dbReference type="PANTHER" id="PTHR43220">
    <property type="match status" value="1"/>
</dbReference>
<dbReference type="STRING" id="4232.A0A251SQN6"/>
<evidence type="ECO:0000313" key="7">
    <source>
        <dbReference type="EMBL" id="OTG00832.1"/>
    </source>
</evidence>
<feature type="transmembrane region" description="Helical" evidence="5">
    <location>
        <begin position="305"/>
        <end position="321"/>
    </location>
</feature>
<dbReference type="FunCoup" id="A0A251SQN6">
    <property type="interactions" value="3629"/>
</dbReference>
<protein>
    <submittedName>
        <fullName evidence="7">Putative NAD(P)-binding domain, SNARE associated Golgi protein</fullName>
    </submittedName>
</protein>
<organism evidence="7 8">
    <name type="scientific">Helianthus annuus</name>
    <name type="common">Common sunflower</name>
    <dbReference type="NCBI Taxonomy" id="4232"/>
    <lineage>
        <taxon>Eukaryota</taxon>
        <taxon>Viridiplantae</taxon>
        <taxon>Streptophyta</taxon>
        <taxon>Embryophyta</taxon>
        <taxon>Tracheophyta</taxon>
        <taxon>Spermatophyta</taxon>
        <taxon>Magnoliopsida</taxon>
        <taxon>eudicotyledons</taxon>
        <taxon>Gunneridae</taxon>
        <taxon>Pentapetalae</taxon>
        <taxon>asterids</taxon>
        <taxon>campanulids</taxon>
        <taxon>Asterales</taxon>
        <taxon>Asteraceae</taxon>
        <taxon>Asteroideae</taxon>
        <taxon>Heliantheae alliance</taxon>
        <taxon>Heliantheae</taxon>
        <taxon>Helianthus</taxon>
    </lineage>
</organism>
<sequence>MEAFRGTLDDIIDTVSANHPIAPLLNALTPHGKLVLVGAPEKPLEVASFSLIMEFDKMEHEQLETTSSSMRSSDDNIKGEIKQSGPSKFPLTFLQMAGASAVVLFFAVGLTGVYLTLPESDYSFLKLPRTIEDLHILRDHLENYTSDYTLQVLVGYCTVYIFMQTFMIPGTVFMSLLAGSLFGVLKGVALVVFAATAGASSCYFLSNLIGRPLINSLWPDKLVFFQDQVAKRRGGLLNYMLFLRLTPTLPNTFINVASPIVNVPYHIFFLATSIGLIPAAYLTVRAGIALGELRSIGDLYDIQSIGTLFLIGLASITPTLMTKNRP</sequence>
<keyword evidence="8" id="KW-1185">Reference proteome</keyword>
<dbReference type="OrthoDB" id="3364966at2759"/>
<dbReference type="PANTHER" id="PTHR43220:SF19">
    <property type="entry name" value="NAD(P)-BINDING DOMAIN, SNARE ASSOCIATED GOLGI PROTEIN-RELATED"/>
    <property type="match status" value="1"/>
</dbReference>
<dbReference type="Gene3D" id="3.40.50.720">
    <property type="entry name" value="NAD(P)-binding Rossmann-like Domain"/>
    <property type="match status" value="1"/>
</dbReference>
<reference evidence="8" key="1">
    <citation type="journal article" date="2017" name="Nature">
        <title>The sunflower genome provides insights into oil metabolism, flowering and Asterid evolution.</title>
        <authorList>
            <person name="Badouin H."/>
            <person name="Gouzy J."/>
            <person name="Grassa C.J."/>
            <person name="Murat F."/>
            <person name="Staton S.E."/>
            <person name="Cottret L."/>
            <person name="Lelandais-Briere C."/>
            <person name="Owens G.L."/>
            <person name="Carrere S."/>
            <person name="Mayjonade B."/>
            <person name="Legrand L."/>
            <person name="Gill N."/>
            <person name="Kane N.C."/>
            <person name="Bowers J.E."/>
            <person name="Hubner S."/>
            <person name="Bellec A."/>
            <person name="Berard A."/>
            <person name="Berges H."/>
            <person name="Blanchet N."/>
            <person name="Boniface M.C."/>
            <person name="Brunel D."/>
            <person name="Catrice O."/>
            <person name="Chaidir N."/>
            <person name="Claudel C."/>
            <person name="Donnadieu C."/>
            <person name="Faraut T."/>
            <person name="Fievet G."/>
            <person name="Helmstetter N."/>
            <person name="King M."/>
            <person name="Knapp S.J."/>
            <person name="Lai Z."/>
            <person name="Le Paslier M.C."/>
            <person name="Lippi Y."/>
            <person name="Lorenzon L."/>
            <person name="Mandel J.R."/>
            <person name="Marage G."/>
            <person name="Marchand G."/>
            <person name="Marquand E."/>
            <person name="Bret-Mestries E."/>
            <person name="Morien E."/>
            <person name="Nambeesan S."/>
            <person name="Nguyen T."/>
            <person name="Pegot-Espagnet P."/>
            <person name="Pouilly N."/>
            <person name="Raftis F."/>
            <person name="Sallet E."/>
            <person name="Schiex T."/>
            <person name="Thomas J."/>
            <person name="Vandecasteele C."/>
            <person name="Vares D."/>
            <person name="Vear F."/>
            <person name="Vautrin S."/>
            <person name="Crespi M."/>
            <person name="Mangin B."/>
            <person name="Burke J.M."/>
            <person name="Salse J."/>
            <person name="Munos S."/>
            <person name="Vincourt P."/>
            <person name="Rieseberg L.H."/>
            <person name="Langlade N.B."/>
        </authorList>
    </citation>
    <scope>NUCLEOTIDE SEQUENCE [LARGE SCALE GENOMIC DNA]</scope>
    <source>
        <strain evidence="8">cv. SF193</strain>
    </source>
</reference>
<evidence type="ECO:0000256" key="3">
    <source>
        <dbReference type="ARBA" id="ARBA00022989"/>
    </source>
</evidence>
<feature type="transmembrane region" description="Helical" evidence="5">
    <location>
        <begin position="91"/>
        <end position="117"/>
    </location>
</feature>
<evidence type="ECO:0000256" key="4">
    <source>
        <dbReference type="ARBA" id="ARBA00023136"/>
    </source>
</evidence>
<accession>A0A251SQN6</accession>
<evidence type="ECO:0000313" key="8">
    <source>
        <dbReference type="Proteomes" id="UP000215914"/>
    </source>
</evidence>